<dbReference type="EMBL" id="JAKZMM010000030">
    <property type="protein sequence ID" value="MCJ2381320.1"/>
    <property type="molecule type" value="Genomic_DNA"/>
</dbReference>
<evidence type="ECO:0000313" key="12">
    <source>
        <dbReference type="EMBL" id="MCJ2381320.1"/>
    </source>
</evidence>
<keyword evidence="3 7" id="KW-0418">Kinase</keyword>
<evidence type="ECO:0000256" key="5">
    <source>
        <dbReference type="ARBA" id="ARBA00022935"/>
    </source>
</evidence>
<evidence type="ECO:0000259" key="10">
    <source>
        <dbReference type="Pfam" id="PF00370"/>
    </source>
</evidence>
<gene>
    <name evidence="7" type="primary">araB</name>
    <name evidence="12" type="ORF">MUN53_11980</name>
</gene>
<feature type="domain" description="Carbohydrate kinase FGGY N-terminal" evidence="10">
    <location>
        <begin position="5"/>
        <end position="281"/>
    </location>
</feature>
<dbReference type="CDD" id="cd07781">
    <property type="entry name" value="ASKHA_NBD_FGGY_L-RBK"/>
    <property type="match status" value="1"/>
</dbReference>
<evidence type="ECO:0000256" key="9">
    <source>
        <dbReference type="RuleBase" id="RU003455"/>
    </source>
</evidence>
<evidence type="ECO:0000256" key="3">
    <source>
        <dbReference type="ARBA" id="ARBA00022777"/>
    </source>
</evidence>
<dbReference type="RefSeq" id="WP_243325637.1">
    <property type="nucleotide sequence ID" value="NZ_JAKZMM010000030.1"/>
</dbReference>
<keyword evidence="2 7" id="KW-0547">Nucleotide-binding</keyword>
<evidence type="ECO:0000256" key="7">
    <source>
        <dbReference type="HAMAP-Rule" id="MF_00520"/>
    </source>
</evidence>
<comment type="catalytic activity">
    <reaction evidence="7 9">
        <text>L-ribulose + ATP = L-ribulose 5-phosphate + ADP + H(+)</text>
        <dbReference type="Rhea" id="RHEA:22072"/>
        <dbReference type="ChEBI" id="CHEBI:15378"/>
        <dbReference type="ChEBI" id="CHEBI:16880"/>
        <dbReference type="ChEBI" id="CHEBI:30616"/>
        <dbReference type="ChEBI" id="CHEBI:58226"/>
        <dbReference type="ChEBI" id="CHEBI:456216"/>
        <dbReference type="EC" id="2.7.1.16"/>
    </reaction>
</comment>
<evidence type="ECO:0000256" key="2">
    <source>
        <dbReference type="ARBA" id="ARBA00022741"/>
    </source>
</evidence>
<dbReference type="EC" id="2.7.1.16" evidence="7 8"/>
<dbReference type="PIRSF" id="PIRSF000538">
    <property type="entry name" value="GlpK"/>
    <property type="match status" value="1"/>
</dbReference>
<keyword evidence="5 7" id="KW-0054">Arabinose catabolism</keyword>
<keyword evidence="6 7" id="KW-0119">Carbohydrate metabolism</keyword>
<sequence>MNEQYVIGLDYGTDSARAVIVEAKTGKTIATAVKYYPRWSEGKYCNPSVNQYRQHPQDYIDVLEGTVREALAACPEGTAEKVVGMAFDTTGSTPVFTDKNGTPLSLLPEFAENPNAMFVLWKDHTAVKEAGEINELCQKWETDFSAYEGGIYSSEWYWAKALHVLREDEAVRKAAYSIVEHCEWLPALLTGVTSSDKIVRSRCACGHKAMWHPKWGGLPSEEFLVALDPLLAGFRDRLFAETETADKPVGHLTAEWAERLGLTTQVVVAGGAFDCHMGAVGAGVTPHTFVRVIGTSTCDVMVASYEEIGDNLIKGICGQVDGSVIPGMIGLEAGQSAFGDVYAWFKRILEFPLKQIVAKTQCIDEATKAKLIDEACAQIIPVLTEEAEKIPMEESTVIATDWMNGRRTPDANQLLKGTITGITLGTTAPRIFRALVEATAFGGKAIVDRFRHEGVAIDTVIGIGGIALKSPFVMQTLSDVLNMPVKVCNTDQACALGAAMFAATAAGVYPKVEEAIAAMNSGFAKEYQPNPERAAAYQSLYEQYLCVGDFTEKKLFHA</sequence>
<dbReference type="NCBIfam" id="TIGR01234">
    <property type="entry name" value="L-ribulokinase"/>
    <property type="match status" value="1"/>
</dbReference>
<evidence type="ECO:0000256" key="4">
    <source>
        <dbReference type="ARBA" id="ARBA00022840"/>
    </source>
</evidence>
<dbReference type="GO" id="GO:0008741">
    <property type="term" value="F:ribulokinase activity"/>
    <property type="evidence" value="ECO:0007669"/>
    <property type="project" value="UniProtKB-EC"/>
</dbReference>
<dbReference type="Gene3D" id="1.20.58.2240">
    <property type="match status" value="1"/>
</dbReference>
<comment type="catalytic activity">
    <reaction evidence="7">
        <text>D-ribulose + ATP = D-ribulose 5-phosphate + ADP + H(+)</text>
        <dbReference type="Rhea" id="RHEA:17601"/>
        <dbReference type="ChEBI" id="CHEBI:15378"/>
        <dbReference type="ChEBI" id="CHEBI:17173"/>
        <dbReference type="ChEBI" id="CHEBI:30616"/>
        <dbReference type="ChEBI" id="CHEBI:58121"/>
        <dbReference type="ChEBI" id="CHEBI:456216"/>
        <dbReference type="EC" id="2.7.1.16"/>
    </reaction>
</comment>
<dbReference type="InterPro" id="IPR018485">
    <property type="entry name" value="FGGY_C"/>
</dbReference>
<dbReference type="PANTHER" id="PTHR43435:SF4">
    <property type="entry name" value="FGGY CARBOHYDRATE KINASE DOMAIN-CONTAINING PROTEIN"/>
    <property type="match status" value="1"/>
</dbReference>
<dbReference type="Pfam" id="PF02782">
    <property type="entry name" value="FGGY_C"/>
    <property type="match status" value="1"/>
</dbReference>
<proteinExistence type="inferred from homology"/>
<dbReference type="InterPro" id="IPR043129">
    <property type="entry name" value="ATPase_NBD"/>
</dbReference>
<accession>A0ABT0C372</accession>
<dbReference type="InterPro" id="IPR018484">
    <property type="entry name" value="FGGY_N"/>
</dbReference>
<comment type="pathway">
    <text evidence="7 9">Carbohydrate degradation; L-arabinose degradation via L-ribulose; D-xylulose 5-phosphate from L-arabinose (bacterial route): step 2/3.</text>
</comment>
<dbReference type="Pfam" id="PF00370">
    <property type="entry name" value="FGGY_N"/>
    <property type="match status" value="1"/>
</dbReference>
<dbReference type="NCBIfam" id="NF003154">
    <property type="entry name" value="PRK04123.1"/>
    <property type="match status" value="1"/>
</dbReference>
<protein>
    <recommendedName>
        <fullName evidence="7 8">Ribulokinase</fullName>
        <ecNumber evidence="7 8">2.7.1.16</ecNumber>
    </recommendedName>
</protein>
<keyword evidence="1 7" id="KW-0808">Transferase</keyword>
<comment type="similarity">
    <text evidence="7 9">Belongs to the ribulokinase family.</text>
</comment>
<dbReference type="HAMAP" id="MF_00520">
    <property type="entry name" value="Ribulokinase"/>
    <property type="match status" value="1"/>
</dbReference>
<reference evidence="12 13" key="1">
    <citation type="submission" date="2022-03" db="EMBL/GenBank/DDBJ databases">
        <title>Parabacteroides sp. nov. isolated from swine feces.</title>
        <authorList>
            <person name="Bak J.E."/>
        </authorList>
    </citation>
    <scope>NUCLEOTIDE SEQUENCE [LARGE SCALE GENOMIC DNA]</scope>
    <source>
        <strain evidence="12 13">AGMB00274</strain>
    </source>
</reference>
<name>A0ABT0C372_9BACT</name>
<comment type="caution">
    <text evidence="12">The sequence shown here is derived from an EMBL/GenBank/DDBJ whole genome shotgun (WGS) entry which is preliminary data.</text>
</comment>
<organism evidence="12 13">
    <name type="scientific">Parabacteroides faecalis</name>
    <dbReference type="NCBI Taxonomy" id="2924040"/>
    <lineage>
        <taxon>Bacteria</taxon>
        <taxon>Pseudomonadati</taxon>
        <taxon>Bacteroidota</taxon>
        <taxon>Bacteroidia</taxon>
        <taxon>Bacteroidales</taxon>
        <taxon>Tannerellaceae</taxon>
        <taxon>Parabacteroides</taxon>
    </lineage>
</organism>
<evidence type="ECO:0000259" key="11">
    <source>
        <dbReference type="Pfam" id="PF02782"/>
    </source>
</evidence>
<dbReference type="InterPro" id="IPR000577">
    <property type="entry name" value="Carb_kinase_FGGY"/>
</dbReference>
<feature type="domain" description="Carbohydrate kinase FGGY C-terminal" evidence="11">
    <location>
        <begin position="292"/>
        <end position="506"/>
    </location>
</feature>
<dbReference type="SUPFAM" id="SSF53067">
    <property type="entry name" value="Actin-like ATPase domain"/>
    <property type="match status" value="2"/>
</dbReference>
<evidence type="ECO:0000313" key="13">
    <source>
        <dbReference type="Proteomes" id="UP001165444"/>
    </source>
</evidence>
<evidence type="ECO:0000256" key="6">
    <source>
        <dbReference type="ARBA" id="ARBA00023277"/>
    </source>
</evidence>
<dbReference type="InterPro" id="IPR005929">
    <property type="entry name" value="Ribulokinase"/>
</dbReference>
<keyword evidence="4 7" id="KW-0067">ATP-binding</keyword>
<keyword evidence="13" id="KW-1185">Reference proteome</keyword>
<dbReference type="PANTHER" id="PTHR43435">
    <property type="entry name" value="RIBULOKINASE"/>
    <property type="match status" value="1"/>
</dbReference>
<evidence type="ECO:0000256" key="8">
    <source>
        <dbReference type="NCBIfam" id="TIGR01234"/>
    </source>
</evidence>
<dbReference type="Proteomes" id="UP001165444">
    <property type="component" value="Unassembled WGS sequence"/>
</dbReference>
<dbReference type="Gene3D" id="3.30.420.40">
    <property type="match status" value="1"/>
</dbReference>
<evidence type="ECO:0000256" key="1">
    <source>
        <dbReference type="ARBA" id="ARBA00022679"/>
    </source>
</evidence>